<comment type="caution">
    <text evidence="1">The sequence shown here is derived from an EMBL/GenBank/DDBJ whole genome shotgun (WGS) entry which is preliminary data.</text>
</comment>
<dbReference type="EMBL" id="LATX01002251">
    <property type="protein sequence ID" value="KTB32158.1"/>
    <property type="molecule type" value="Genomic_DNA"/>
</dbReference>
<evidence type="ECO:0000313" key="1">
    <source>
        <dbReference type="EMBL" id="KTB32158.1"/>
    </source>
</evidence>
<sequence length="18" mass="2054">MTEWTQVKFESQAEGLGL</sequence>
<protein>
    <submittedName>
        <fullName evidence="1">Uncharacterized protein</fullName>
    </submittedName>
</protein>
<gene>
    <name evidence="1" type="ORF">WG66_15271</name>
</gene>
<organism evidence="1 2">
    <name type="scientific">Moniliophthora roreri</name>
    <name type="common">Frosty pod rot fungus</name>
    <name type="synonym">Monilia roreri</name>
    <dbReference type="NCBI Taxonomy" id="221103"/>
    <lineage>
        <taxon>Eukaryota</taxon>
        <taxon>Fungi</taxon>
        <taxon>Dikarya</taxon>
        <taxon>Basidiomycota</taxon>
        <taxon>Agaricomycotina</taxon>
        <taxon>Agaricomycetes</taxon>
        <taxon>Agaricomycetidae</taxon>
        <taxon>Agaricales</taxon>
        <taxon>Marasmiineae</taxon>
        <taxon>Marasmiaceae</taxon>
        <taxon>Moniliophthora</taxon>
    </lineage>
</organism>
<proteinExistence type="predicted"/>
<reference evidence="1 2" key="1">
    <citation type="submission" date="2015-12" db="EMBL/GenBank/DDBJ databases">
        <title>Draft genome sequence of Moniliophthora roreri, the causal agent of frosty pod rot of cacao.</title>
        <authorList>
            <person name="Aime M.C."/>
            <person name="Diaz-Valderrama J.R."/>
            <person name="Kijpornyongpan T."/>
            <person name="Phillips-Mora W."/>
        </authorList>
    </citation>
    <scope>NUCLEOTIDE SEQUENCE [LARGE SCALE GENOMIC DNA]</scope>
    <source>
        <strain evidence="1 2">MCA 2952</strain>
    </source>
</reference>
<dbReference type="Proteomes" id="UP000054988">
    <property type="component" value="Unassembled WGS sequence"/>
</dbReference>
<name>A0A0W0F768_MONRR</name>
<evidence type="ECO:0000313" key="2">
    <source>
        <dbReference type="Proteomes" id="UP000054988"/>
    </source>
</evidence>
<dbReference type="AlphaFoldDB" id="A0A0W0F768"/>
<accession>A0A0W0F768</accession>